<dbReference type="PROSITE" id="PS51444">
    <property type="entry name" value="FH2"/>
    <property type="match status" value="1"/>
</dbReference>
<dbReference type="InterPro" id="IPR042201">
    <property type="entry name" value="FH2_Formin_sf"/>
</dbReference>
<protein>
    <submittedName>
        <fullName evidence="2">Actin-binding FH2</fullName>
    </submittedName>
</protein>
<evidence type="ECO:0000313" key="2">
    <source>
        <dbReference type="EMBL" id="OEU19106.1"/>
    </source>
</evidence>
<dbReference type="AlphaFoldDB" id="A0A1E7FLS4"/>
<proteinExistence type="predicted"/>
<feature type="domain" description="FH2" evidence="1">
    <location>
        <begin position="1"/>
        <end position="178"/>
    </location>
</feature>
<gene>
    <name evidence="2" type="ORF">FRACYDRAFT_163042</name>
</gene>
<dbReference type="PANTHER" id="PTHR45733">
    <property type="entry name" value="FORMIN-J"/>
    <property type="match status" value="1"/>
</dbReference>
<evidence type="ECO:0000259" key="1">
    <source>
        <dbReference type="PROSITE" id="PS51444"/>
    </source>
</evidence>
<dbReference type="OrthoDB" id="206927at2759"/>
<dbReference type="InterPro" id="IPR015425">
    <property type="entry name" value="FH2_Formin"/>
</dbReference>
<dbReference type="InParanoid" id="A0A1E7FLS4"/>
<organism evidence="2 3">
    <name type="scientific">Fragilariopsis cylindrus CCMP1102</name>
    <dbReference type="NCBI Taxonomy" id="635003"/>
    <lineage>
        <taxon>Eukaryota</taxon>
        <taxon>Sar</taxon>
        <taxon>Stramenopiles</taxon>
        <taxon>Ochrophyta</taxon>
        <taxon>Bacillariophyta</taxon>
        <taxon>Bacillariophyceae</taxon>
        <taxon>Bacillariophycidae</taxon>
        <taxon>Bacillariales</taxon>
        <taxon>Bacillariaceae</taxon>
        <taxon>Fragilariopsis</taxon>
    </lineage>
</organism>
<feature type="non-terminal residue" evidence="2">
    <location>
        <position position="1"/>
    </location>
</feature>
<keyword evidence="3" id="KW-1185">Reference proteome</keyword>
<dbReference type="KEGG" id="fcy:FRACYDRAFT_163042"/>
<evidence type="ECO:0000313" key="3">
    <source>
        <dbReference type="Proteomes" id="UP000095751"/>
    </source>
</evidence>
<dbReference type="Pfam" id="PF02181">
    <property type="entry name" value="FH2"/>
    <property type="match status" value="1"/>
</dbReference>
<dbReference type="EMBL" id="KV784356">
    <property type="protein sequence ID" value="OEU19106.1"/>
    <property type="molecule type" value="Genomic_DNA"/>
</dbReference>
<dbReference type="Proteomes" id="UP000095751">
    <property type="component" value="Unassembled WGS sequence"/>
</dbReference>
<feature type="non-terminal residue" evidence="2">
    <location>
        <position position="178"/>
    </location>
</feature>
<dbReference type="Gene3D" id="1.20.58.2220">
    <property type="entry name" value="Formin, FH2 domain"/>
    <property type="match status" value="1"/>
</dbReference>
<dbReference type="InterPro" id="IPR051144">
    <property type="entry name" value="Formin_homology_domain"/>
</dbReference>
<dbReference type="SUPFAM" id="SSF101447">
    <property type="entry name" value="Formin homology 2 domain (FH2 domain)"/>
    <property type="match status" value="1"/>
</dbReference>
<name>A0A1E7FLS4_9STRA</name>
<sequence>LIDLNRANNVAITLKAFNDFSYKQLSQMIEFIDPYGKIKGDRALFMKDLLPTMAEVKAIKSYTGGDDNLVTAERWFKQIAHIKRIDEKIQVMRTIETFNMDAVVLGKSFKLLTNVCNQIMDSDRLPDLLDMVRQIGNRMNDGRGDEAVGFKLDFLPRLAQTKGSDKKTSALDLVVLIF</sequence>
<reference evidence="2 3" key="1">
    <citation type="submission" date="2016-09" db="EMBL/GenBank/DDBJ databases">
        <title>Extensive genetic diversity and differential bi-allelic expression allows diatom success in the polar Southern Ocean.</title>
        <authorList>
            <consortium name="DOE Joint Genome Institute"/>
            <person name="Mock T."/>
            <person name="Otillar R.P."/>
            <person name="Strauss J."/>
            <person name="Dupont C."/>
            <person name="Frickenhaus S."/>
            <person name="Maumus F."/>
            <person name="Mcmullan M."/>
            <person name="Sanges R."/>
            <person name="Schmutz J."/>
            <person name="Toseland A."/>
            <person name="Valas R."/>
            <person name="Veluchamy A."/>
            <person name="Ward B.J."/>
            <person name="Allen A."/>
            <person name="Barry K."/>
            <person name="Falciatore A."/>
            <person name="Ferrante M."/>
            <person name="Fortunato A.E."/>
            <person name="Gloeckner G."/>
            <person name="Gruber A."/>
            <person name="Hipkin R."/>
            <person name="Janech M."/>
            <person name="Kroth P."/>
            <person name="Leese F."/>
            <person name="Lindquist E."/>
            <person name="Lyon B.R."/>
            <person name="Martin J."/>
            <person name="Mayer C."/>
            <person name="Parker M."/>
            <person name="Quesneville H."/>
            <person name="Raymond J."/>
            <person name="Uhlig C."/>
            <person name="Valentin K.U."/>
            <person name="Worden A.Z."/>
            <person name="Armbrust E.V."/>
            <person name="Bowler C."/>
            <person name="Green B."/>
            <person name="Moulton V."/>
            <person name="Van Oosterhout C."/>
            <person name="Grigoriev I."/>
        </authorList>
    </citation>
    <scope>NUCLEOTIDE SEQUENCE [LARGE SCALE GENOMIC DNA]</scope>
    <source>
        <strain evidence="2 3">CCMP1102</strain>
    </source>
</reference>
<accession>A0A1E7FLS4</accession>